<dbReference type="CDD" id="cd00146">
    <property type="entry name" value="PKD"/>
    <property type="match status" value="4"/>
</dbReference>
<dbReference type="Gene3D" id="2.60.40.10">
    <property type="entry name" value="Immunoglobulins"/>
    <property type="match status" value="7"/>
</dbReference>
<dbReference type="NCBIfam" id="TIGR04183">
    <property type="entry name" value="Por_Secre_tail"/>
    <property type="match status" value="1"/>
</dbReference>
<dbReference type="Pfam" id="PF18911">
    <property type="entry name" value="PKD_4"/>
    <property type="match status" value="4"/>
</dbReference>
<reference evidence="2" key="1">
    <citation type="submission" date="2022-09" db="EMBL/GenBank/DDBJ databases">
        <title>Comparative genomics and taxonomic characterization of three novel marine species of genus Reichenbachiella exhibiting antioxidant and polysaccharide degradation activities.</title>
        <authorList>
            <person name="Muhammad N."/>
            <person name="Lee Y.-J."/>
            <person name="Ko J."/>
            <person name="Kim S.-G."/>
        </authorList>
    </citation>
    <scope>NUCLEOTIDE SEQUENCE</scope>
    <source>
        <strain evidence="2">BKB1-1</strain>
    </source>
</reference>
<dbReference type="InterPro" id="IPR035986">
    <property type="entry name" value="PKD_dom_sf"/>
</dbReference>
<feature type="domain" description="PKD" evidence="1">
    <location>
        <begin position="737"/>
        <end position="816"/>
    </location>
</feature>
<dbReference type="InterPro" id="IPR000601">
    <property type="entry name" value="PKD_dom"/>
</dbReference>
<dbReference type="PROSITE" id="PS50093">
    <property type="entry name" value="PKD"/>
    <property type="match status" value="6"/>
</dbReference>
<gene>
    <name evidence="2" type="ORF">N6H18_03130</name>
</gene>
<dbReference type="RefSeq" id="WP_262310380.1">
    <property type="nucleotide sequence ID" value="NZ_CP106679.1"/>
</dbReference>
<proteinExistence type="predicted"/>
<protein>
    <submittedName>
        <fullName evidence="2">PKD domain-containing protein</fullName>
    </submittedName>
</protein>
<evidence type="ECO:0000259" key="1">
    <source>
        <dbReference type="PROSITE" id="PS50093"/>
    </source>
</evidence>
<sequence>MAIRNNGVPYVLTLDDNLATLENITILADGESFSNLPRDVETIWMGTDLIALFTNSSGSTNITRAIWSNGDLTQEPAYDLITGMTTISQTNGLDIIQEGNNYYALVGKNSSNLLSILNFGNDMTSVPSVSSFNISGISNINGISLQKECNTWVGLVTSRSSNKLVKLTWNSGLANTPTVQEITVSSIDWSAPTKVKLVVDQGYYYAFVQLDNSDIFRFDFGYSMTASPTISQLTGLSSGGYGIDITQNSNKQWRLFSIDYSSDEGLYAVGFESTCDRNLLTSIEDSPTFSLETSGIYELKLVSFDENGNFNTSSDFITVSNDTAPTISFSSSDNECIGQSNTFAPIDAGGLSYEWSFDGGNTVGSTDSNPTHTFSQVGDSIVTLTVTDGTCSNFVQDTISIYPVPPTPSFTPSAAPYCTNAEIIYTNSSDETGYEGATLSYLWDYGDGNSETQKDGSNVYVADGDYTIELTMSIPGCSTSHTDDIQIIAGPAADFVMDKDCFGETTEFTNVTIGTNLINPAWDFGDGLGSATVLNPSYTYGSTGEFDVTLAMENSDGCHSEITRTIRINGTPEVAFVNTPGCQGQEVQFTDESTPGDVLNNLQSWVWDFDGLGDSGAQNPSFAFDEMRTYQVSLTVTNTGNCSNTATQAVIIRPTPLADFNIDLGCISTATEFVDMSQSQDDNQISSWYWVINGQEYFTQDVSKTFSTAGTYQATLSVTPTNLCVAVVEKEFTVFNKPIAAFSEVNNCDNETTIFTDQTLSEGPAIVSRVWDFDGKGSSNGTQTAFDFGTADDYDVSLRVTDELGCISTTSQTVTIHSSPTAAFEVSNEFGGAPLTVDYINNSNNGLTYLWDFGIANHTSQEENPSYTYTEIGDYVTQLIAYNEFCSDSAYIDILVADPLLDLQLTKIETKATGNTVQIWLTAYNGSTFNLDGFDIQIDFESQNSIFESYDELLPRDRTVTFPLSFHLPAEDNNVDYLCVTLRDREPSLTDLDLLNNKGCVNFEQDLVIQKPYPNPVPAGNDLLYIQAILPSKSPVQLYMISATGSILYSETYTEISSGLNTFVIDTHDTKGGMYFVKIVYGGKEKTQKVIKL</sequence>
<name>A0ABY6CU23_9BACT</name>
<evidence type="ECO:0000313" key="3">
    <source>
        <dbReference type="Proteomes" id="UP001065174"/>
    </source>
</evidence>
<feature type="domain" description="PKD" evidence="1">
    <location>
        <begin position="408"/>
        <end position="473"/>
    </location>
</feature>
<dbReference type="InterPro" id="IPR022409">
    <property type="entry name" value="PKD/Chitinase_dom"/>
</dbReference>
<evidence type="ECO:0000313" key="2">
    <source>
        <dbReference type="EMBL" id="UXP32948.1"/>
    </source>
</evidence>
<accession>A0ABY6CU23</accession>
<dbReference type="SMART" id="SM00089">
    <property type="entry name" value="PKD"/>
    <property type="match status" value="6"/>
</dbReference>
<organism evidence="2 3">
    <name type="scientific">Reichenbachiella agarivorans</name>
    <dbReference type="NCBI Taxonomy" id="2979464"/>
    <lineage>
        <taxon>Bacteria</taxon>
        <taxon>Pseudomonadati</taxon>
        <taxon>Bacteroidota</taxon>
        <taxon>Cytophagia</taxon>
        <taxon>Cytophagales</taxon>
        <taxon>Reichenbachiellaceae</taxon>
        <taxon>Reichenbachiella</taxon>
    </lineage>
</organism>
<feature type="domain" description="PKD" evidence="1">
    <location>
        <begin position="352"/>
        <end position="388"/>
    </location>
</feature>
<feature type="domain" description="PKD" evidence="1">
    <location>
        <begin position="570"/>
        <end position="652"/>
    </location>
</feature>
<keyword evidence="3" id="KW-1185">Reference proteome</keyword>
<feature type="domain" description="PKD" evidence="1">
    <location>
        <begin position="841"/>
        <end position="896"/>
    </location>
</feature>
<feature type="domain" description="PKD" evidence="1">
    <location>
        <begin position="503"/>
        <end position="568"/>
    </location>
</feature>
<dbReference type="InterPro" id="IPR013783">
    <property type="entry name" value="Ig-like_fold"/>
</dbReference>
<dbReference type="Proteomes" id="UP001065174">
    <property type="component" value="Chromosome"/>
</dbReference>
<dbReference type="EMBL" id="CP106679">
    <property type="protein sequence ID" value="UXP32948.1"/>
    <property type="molecule type" value="Genomic_DNA"/>
</dbReference>
<dbReference type="SUPFAM" id="SSF49299">
    <property type="entry name" value="PKD domain"/>
    <property type="match status" value="6"/>
</dbReference>
<dbReference type="InterPro" id="IPR026444">
    <property type="entry name" value="Secre_tail"/>
</dbReference>